<dbReference type="GeneID" id="66066745"/>
<organism evidence="2 3">
    <name type="scientific">Ustilaginoidea virens</name>
    <name type="common">Rice false smut fungus</name>
    <name type="synonym">Villosiclava virens</name>
    <dbReference type="NCBI Taxonomy" id="1159556"/>
    <lineage>
        <taxon>Eukaryota</taxon>
        <taxon>Fungi</taxon>
        <taxon>Dikarya</taxon>
        <taxon>Ascomycota</taxon>
        <taxon>Pezizomycotina</taxon>
        <taxon>Sordariomycetes</taxon>
        <taxon>Hypocreomycetidae</taxon>
        <taxon>Hypocreales</taxon>
        <taxon>Clavicipitaceae</taxon>
        <taxon>Ustilaginoidea</taxon>
    </lineage>
</organism>
<proteinExistence type="predicted"/>
<gene>
    <name evidence="2" type="ORF">UV8b_05968</name>
</gene>
<accession>A0A8E5HU96</accession>
<dbReference type="Proteomes" id="UP000027002">
    <property type="component" value="Chromosome 4"/>
</dbReference>
<dbReference type="AlphaFoldDB" id="A0A8E5HU96"/>
<keyword evidence="3" id="KW-1185">Reference proteome</keyword>
<evidence type="ECO:0000313" key="2">
    <source>
        <dbReference type="EMBL" id="QUC21725.1"/>
    </source>
</evidence>
<evidence type="ECO:0000256" key="1">
    <source>
        <dbReference type="SAM" id="MobiDB-lite"/>
    </source>
</evidence>
<feature type="region of interest" description="Disordered" evidence="1">
    <location>
        <begin position="32"/>
        <end position="55"/>
    </location>
</feature>
<reference evidence="2" key="1">
    <citation type="submission" date="2020-03" db="EMBL/GenBank/DDBJ databases">
        <title>A mixture of massive structural variations and highly conserved coding sequences in Ustilaginoidea virens genome.</title>
        <authorList>
            <person name="Zhang K."/>
            <person name="Zhao Z."/>
            <person name="Zhang Z."/>
            <person name="Li Y."/>
            <person name="Hsiang T."/>
            <person name="Sun W."/>
        </authorList>
    </citation>
    <scope>NUCLEOTIDE SEQUENCE</scope>
    <source>
        <strain evidence="2">UV-8b</strain>
    </source>
</reference>
<dbReference type="RefSeq" id="XP_042999398.1">
    <property type="nucleotide sequence ID" value="XM_043143465.1"/>
</dbReference>
<dbReference type="EMBL" id="CP072756">
    <property type="protein sequence ID" value="QUC21725.1"/>
    <property type="molecule type" value="Genomic_DNA"/>
</dbReference>
<dbReference type="KEGG" id="uvi:66066745"/>
<sequence length="88" mass="9395">MSVGEAGAPSELDMIKVYIKLSIDTVFPAGRAIAEPTHPRPRARRTSGESLGYPANRLARCDMGESASRAETSCADHASQACFGRGRE</sequence>
<evidence type="ECO:0000313" key="3">
    <source>
        <dbReference type="Proteomes" id="UP000027002"/>
    </source>
</evidence>
<name>A0A8E5HU96_USTVR</name>
<protein>
    <submittedName>
        <fullName evidence="2">Uncharacterized protein</fullName>
    </submittedName>
</protein>